<feature type="domain" description="Pyruvate kinase C-terminal" evidence="1">
    <location>
        <begin position="18"/>
        <end position="162"/>
    </location>
</feature>
<dbReference type="InterPro" id="IPR015074">
    <property type="entry name" value="DUF1867"/>
</dbReference>
<reference evidence="2 3" key="1">
    <citation type="journal article" date="2015" name="Microbiome">
        <title>Genomic resolution of linkages in carbon, nitrogen, and sulfur cycling among widespread estuary sediment bacteria.</title>
        <authorList>
            <person name="Baker B.J."/>
            <person name="Lazar C.S."/>
            <person name="Teske A.P."/>
            <person name="Dick G.J."/>
        </authorList>
    </citation>
    <scope>NUCLEOTIDE SEQUENCE [LARGE SCALE GENOMIC DNA]</scope>
    <source>
        <strain evidence="2">DG_78</strain>
    </source>
</reference>
<dbReference type="PIRSF" id="PIRSF016138">
    <property type="entry name" value="UCP016138"/>
    <property type="match status" value="1"/>
</dbReference>
<evidence type="ECO:0000259" key="1">
    <source>
        <dbReference type="Pfam" id="PF02887"/>
    </source>
</evidence>
<comment type="caution">
    <text evidence="2">The sequence shown here is derived from an EMBL/GenBank/DDBJ whole genome shotgun (WGS) entry which is preliminary data.</text>
</comment>
<proteinExistence type="predicted"/>
<sequence length="188" mass="20767">MKKEIFYWDKPGKKNTDKTIDVALKRAHALKIKNIVIASCSGDTTKILLKKSKNVKIVSVSHQAGFYKPGKCEMSTKTKEFLRKKGVAVYTGTHFFGGFGRAIRLTFGGLEPEELAANTLRIFGEGVKVCIEITIMAIDAGLLPYNKEIIAIGGTGEGVDTALVCLPKHGKDFFSFEVREIICKPRIR</sequence>
<dbReference type="Pfam" id="PF02887">
    <property type="entry name" value="PK_C"/>
    <property type="match status" value="1"/>
</dbReference>
<dbReference type="Gene3D" id="3.40.1380.20">
    <property type="entry name" value="Pyruvate kinase, C-terminal domain"/>
    <property type="match status" value="1"/>
</dbReference>
<dbReference type="Proteomes" id="UP000051012">
    <property type="component" value="Unassembled WGS sequence"/>
</dbReference>
<dbReference type="EMBL" id="LJNI01000017">
    <property type="protein sequence ID" value="KPJ74055.1"/>
    <property type="molecule type" value="Genomic_DNA"/>
</dbReference>
<accession>A0A0S7YGZ5</accession>
<protein>
    <recommendedName>
        <fullName evidence="1">Pyruvate kinase C-terminal domain-containing protein</fullName>
    </recommendedName>
</protein>
<evidence type="ECO:0000313" key="3">
    <source>
        <dbReference type="Proteomes" id="UP000051012"/>
    </source>
</evidence>
<dbReference type="InterPro" id="IPR015795">
    <property type="entry name" value="Pyrv_Knase_C"/>
</dbReference>
<evidence type="ECO:0000313" key="2">
    <source>
        <dbReference type="EMBL" id="KPJ74055.1"/>
    </source>
</evidence>
<dbReference type="AlphaFoldDB" id="A0A0S7YGZ5"/>
<gene>
    <name evidence="2" type="ORF">AMJ52_02095</name>
</gene>
<organism evidence="2 3">
    <name type="scientific">candidate division TA06 bacterium DG_78</name>
    <dbReference type="NCBI Taxonomy" id="1703772"/>
    <lineage>
        <taxon>Bacteria</taxon>
        <taxon>Bacteria division TA06</taxon>
    </lineage>
</organism>
<dbReference type="InterPro" id="IPR036918">
    <property type="entry name" value="Pyrv_Knase_C_sf"/>
</dbReference>
<dbReference type="SUPFAM" id="SSF52935">
    <property type="entry name" value="PK C-terminal domain-like"/>
    <property type="match status" value="1"/>
</dbReference>
<name>A0A0S7YGZ5_UNCT6</name>